<protein>
    <submittedName>
        <fullName evidence="1">Uncharacterized protein</fullName>
    </submittedName>
</protein>
<comment type="caution">
    <text evidence="1">The sequence shown here is derived from an EMBL/GenBank/DDBJ whole genome shotgun (WGS) entry which is preliminary data.</text>
</comment>
<gene>
    <name evidence="1" type="ORF">OTI717_LOCUS43215</name>
</gene>
<sequence length="52" mass="6132">GGRRIIKDDAEVGLFIDEIFDKRDGSAISIKKKTSTINYFIQFFLWNLRFFT</sequence>
<name>A0A820K8H0_9BILA</name>
<organism evidence="1 2">
    <name type="scientific">Rotaria sordida</name>
    <dbReference type="NCBI Taxonomy" id="392033"/>
    <lineage>
        <taxon>Eukaryota</taxon>
        <taxon>Metazoa</taxon>
        <taxon>Spiralia</taxon>
        <taxon>Gnathifera</taxon>
        <taxon>Rotifera</taxon>
        <taxon>Eurotatoria</taxon>
        <taxon>Bdelloidea</taxon>
        <taxon>Philodinida</taxon>
        <taxon>Philodinidae</taxon>
        <taxon>Rotaria</taxon>
    </lineage>
</organism>
<evidence type="ECO:0000313" key="2">
    <source>
        <dbReference type="Proteomes" id="UP000663823"/>
    </source>
</evidence>
<accession>A0A820K8H0</accession>
<proteinExistence type="predicted"/>
<dbReference type="AlphaFoldDB" id="A0A820K8H0"/>
<evidence type="ECO:0000313" key="1">
    <source>
        <dbReference type="EMBL" id="CAF4339955.1"/>
    </source>
</evidence>
<reference evidence="1" key="1">
    <citation type="submission" date="2021-02" db="EMBL/GenBank/DDBJ databases">
        <authorList>
            <person name="Nowell W R."/>
        </authorList>
    </citation>
    <scope>NUCLEOTIDE SEQUENCE</scope>
</reference>
<dbReference type="EMBL" id="CAJOAX010060001">
    <property type="protein sequence ID" value="CAF4339955.1"/>
    <property type="molecule type" value="Genomic_DNA"/>
</dbReference>
<feature type="non-terminal residue" evidence="1">
    <location>
        <position position="1"/>
    </location>
</feature>
<dbReference type="Proteomes" id="UP000663823">
    <property type="component" value="Unassembled WGS sequence"/>
</dbReference>